<accession>A0A0C9TJ74</accession>
<dbReference type="EMBL" id="KN819910">
    <property type="protein sequence ID" value="KIJ07386.1"/>
    <property type="molecule type" value="Genomic_DNA"/>
</dbReference>
<evidence type="ECO:0008006" key="5">
    <source>
        <dbReference type="Google" id="ProtNLM"/>
    </source>
</evidence>
<evidence type="ECO:0000313" key="4">
    <source>
        <dbReference type="Proteomes" id="UP000053647"/>
    </source>
</evidence>
<dbReference type="Pfam" id="PF00106">
    <property type="entry name" value="adh_short"/>
    <property type="match status" value="1"/>
</dbReference>
<reference evidence="3 4" key="1">
    <citation type="submission" date="2014-06" db="EMBL/GenBank/DDBJ databases">
        <authorList>
            <consortium name="DOE Joint Genome Institute"/>
            <person name="Kuo A."/>
            <person name="Kohler A."/>
            <person name="Nagy L.G."/>
            <person name="Floudas D."/>
            <person name="Copeland A."/>
            <person name="Barry K.W."/>
            <person name="Cichocki N."/>
            <person name="Veneault-Fourrey C."/>
            <person name="LaButti K."/>
            <person name="Lindquist E.A."/>
            <person name="Lipzen A."/>
            <person name="Lundell T."/>
            <person name="Morin E."/>
            <person name="Murat C."/>
            <person name="Sun H."/>
            <person name="Tunlid A."/>
            <person name="Henrissat B."/>
            <person name="Grigoriev I.V."/>
            <person name="Hibbett D.S."/>
            <person name="Martin F."/>
            <person name="Nordberg H.P."/>
            <person name="Cantor M.N."/>
            <person name="Hua S.X."/>
        </authorList>
    </citation>
    <scope>NUCLEOTIDE SEQUENCE [LARGE SCALE GENOMIC DNA]</scope>
    <source>
        <strain evidence="3 4">ATCC 200175</strain>
    </source>
</reference>
<dbReference type="OrthoDB" id="1274115at2759"/>
<organism evidence="3 4">
    <name type="scientific">Paxillus involutus ATCC 200175</name>
    <dbReference type="NCBI Taxonomy" id="664439"/>
    <lineage>
        <taxon>Eukaryota</taxon>
        <taxon>Fungi</taxon>
        <taxon>Dikarya</taxon>
        <taxon>Basidiomycota</taxon>
        <taxon>Agaricomycotina</taxon>
        <taxon>Agaricomycetes</taxon>
        <taxon>Agaricomycetidae</taxon>
        <taxon>Boletales</taxon>
        <taxon>Paxilineae</taxon>
        <taxon>Paxillaceae</taxon>
        <taxon>Paxillus</taxon>
    </lineage>
</organism>
<dbReference type="AlphaFoldDB" id="A0A0C9TJ74"/>
<protein>
    <recommendedName>
        <fullName evidence="5">NAD(P)-binding protein</fullName>
    </recommendedName>
</protein>
<dbReference type="GO" id="GO:0016491">
    <property type="term" value="F:oxidoreductase activity"/>
    <property type="evidence" value="ECO:0007669"/>
    <property type="project" value="UniProtKB-KW"/>
</dbReference>
<dbReference type="SUPFAM" id="SSF51735">
    <property type="entry name" value="NAD(P)-binding Rossmann-fold domains"/>
    <property type="match status" value="1"/>
</dbReference>
<dbReference type="Proteomes" id="UP000053647">
    <property type="component" value="Unassembled WGS sequence"/>
</dbReference>
<keyword evidence="2" id="KW-0560">Oxidoreductase</keyword>
<dbReference type="PANTHER" id="PTHR43976">
    <property type="entry name" value="SHORT CHAIN DEHYDROGENASE"/>
    <property type="match status" value="1"/>
</dbReference>
<dbReference type="HOGENOM" id="CLU_010194_2_9_1"/>
<proteinExistence type="inferred from homology"/>
<evidence type="ECO:0000256" key="1">
    <source>
        <dbReference type="ARBA" id="ARBA00006484"/>
    </source>
</evidence>
<gene>
    <name evidence="3" type="ORF">PAXINDRAFT_90481</name>
</gene>
<dbReference type="Gene3D" id="3.40.50.720">
    <property type="entry name" value="NAD(P)-binding Rossmann-like Domain"/>
    <property type="match status" value="1"/>
</dbReference>
<dbReference type="PANTHER" id="PTHR43976:SF16">
    <property type="entry name" value="SHORT-CHAIN DEHYDROGENASE_REDUCTASE FAMILY PROTEIN"/>
    <property type="match status" value="1"/>
</dbReference>
<keyword evidence="4" id="KW-1185">Reference proteome</keyword>
<name>A0A0C9TJ74_PAXIN</name>
<dbReference type="PRINTS" id="PR00081">
    <property type="entry name" value="GDHRDH"/>
</dbReference>
<comment type="similarity">
    <text evidence="1">Belongs to the short-chain dehydrogenases/reductases (SDR) family.</text>
</comment>
<dbReference type="InterPro" id="IPR051911">
    <property type="entry name" value="SDR_oxidoreductase"/>
</dbReference>
<evidence type="ECO:0000256" key="2">
    <source>
        <dbReference type="ARBA" id="ARBA00023002"/>
    </source>
</evidence>
<dbReference type="InterPro" id="IPR036291">
    <property type="entry name" value="NAD(P)-bd_dom_sf"/>
</dbReference>
<dbReference type="InterPro" id="IPR002347">
    <property type="entry name" value="SDR_fam"/>
</dbReference>
<evidence type="ECO:0000313" key="3">
    <source>
        <dbReference type="EMBL" id="KIJ07386.1"/>
    </source>
</evidence>
<sequence length="305" mass="33560">MASSLITPKVWFVTGASSGFGRLVTERALEHGDIVVATLRTPSMISDLSAKYPVSQLLVLQLDVSDTLAITSAFNQAITSFNRIDIVFNNAGFYVVGEVEAISDKSSRAMFDAMFWGAGNVMREAVRCFRDVNRPMGGRLLNVSSRTALIPQPGIIDHFCDYPNAEQVLPALESLTEGYAAELDPSWNIKLVLFEPALFRTSAIASSIMEPPLPAYASNPSLPSMRYRTLYPDIEKTHFDGDPVKFADSVCKVAAMEDPPVLMHIPLHRVAIDSARKKGEMYIEAAEKSAGWSDDIYFDQPNLDT</sequence>
<reference evidence="4" key="2">
    <citation type="submission" date="2015-01" db="EMBL/GenBank/DDBJ databases">
        <title>Evolutionary Origins and Diversification of the Mycorrhizal Mutualists.</title>
        <authorList>
            <consortium name="DOE Joint Genome Institute"/>
            <consortium name="Mycorrhizal Genomics Consortium"/>
            <person name="Kohler A."/>
            <person name="Kuo A."/>
            <person name="Nagy L.G."/>
            <person name="Floudas D."/>
            <person name="Copeland A."/>
            <person name="Barry K.W."/>
            <person name="Cichocki N."/>
            <person name="Veneault-Fourrey C."/>
            <person name="LaButti K."/>
            <person name="Lindquist E.A."/>
            <person name="Lipzen A."/>
            <person name="Lundell T."/>
            <person name="Morin E."/>
            <person name="Murat C."/>
            <person name="Riley R."/>
            <person name="Ohm R."/>
            <person name="Sun H."/>
            <person name="Tunlid A."/>
            <person name="Henrissat B."/>
            <person name="Grigoriev I.V."/>
            <person name="Hibbett D.S."/>
            <person name="Martin F."/>
        </authorList>
    </citation>
    <scope>NUCLEOTIDE SEQUENCE [LARGE SCALE GENOMIC DNA]</scope>
    <source>
        <strain evidence="4">ATCC 200175</strain>
    </source>
</reference>